<dbReference type="EC" id="2.6.1.-" evidence="6"/>
<keyword evidence="9" id="KW-1185">Reference proteome</keyword>
<comment type="similarity">
    <text evidence="2 6">Belongs to the class-I pyridoxal-phosphate-dependent aminotransferase family.</text>
</comment>
<reference evidence="8 9" key="1">
    <citation type="submission" date="2021-10" db="EMBL/GenBank/DDBJ databases">
        <title>Lutispora strain m25 sp. nov., a thermophilic, non-spore-forming bacterium isolated from a lab-scale methanogenic bioreactor digesting anaerobic sludge.</title>
        <authorList>
            <person name="El Houari A."/>
            <person name="Mcdonald J."/>
        </authorList>
    </citation>
    <scope>NUCLEOTIDE SEQUENCE [LARGE SCALE GENOMIC DNA]</scope>
    <source>
        <strain evidence="9">m25</strain>
    </source>
</reference>
<name>A0ABT1NH16_9FIRM</name>
<dbReference type="PANTHER" id="PTHR46383:SF1">
    <property type="entry name" value="ASPARTATE AMINOTRANSFERASE"/>
    <property type="match status" value="1"/>
</dbReference>
<keyword evidence="3 6" id="KW-0032">Aminotransferase</keyword>
<protein>
    <recommendedName>
        <fullName evidence="6">Aminotransferase</fullName>
        <ecNumber evidence="6">2.6.1.-</ecNumber>
    </recommendedName>
</protein>
<evidence type="ECO:0000313" key="9">
    <source>
        <dbReference type="Proteomes" id="UP001651880"/>
    </source>
</evidence>
<evidence type="ECO:0000256" key="4">
    <source>
        <dbReference type="ARBA" id="ARBA00022679"/>
    </source>
</evidence>
<dbReference type="Gene3D" id="3.90.1150.10">
    <property type="entry name" value="Aspartate Aminotransferase, domain 1"/>
    <property type="match status" value="1"/>
</dbReference>
<evidence type="ECO:0000259" key="7">
    <source>
        <dbReference type="Pfam" id="PF00155"/>
    </source>
</evidence>
<dbReference type="PANTHER" id="PTHR46383">
    <property type="entry name" value="ASPARTATE AMINOTRANSFERASE"/>
    <property type="match status" value="1"/>
</dbReference>
<dbReference type="Gene3D" id="3.40.640.10">
    <property type="entry name" value="Type I PLP-dependent aspartate aminotransferase-like (Major domain)"/>
    <property type="match status" value="1"/>
</dbReference>
<keyword evidence="4 6" id="KW-0808">Transferase</keyword>
<feature type="domain" description="Aminotransferase class I/classII large" evidence="7">
    <location>
        <begin position="33"/>
        <end position="383"/>
    </location>
</feature>
<dbReference type="InterPro" id="IPR015424">
    <property type="entry name" value="PyrdxlP-dep_Trfase"/>
</dbReference>
<gene>
    <name evidence="8" type="ORF">LJD61_10110</name>
</gene>
<dbReference type="InterPro" id="IPR015422">
    <property type="entry name" value="PyrdxlP-dep_Trfase_small"/>
</dbReference>
<dbReference type="CDD" id="cd00609">
    <property type="entry name" value="AAT_like"/>
    <property type="match status" value="1"/>
</dbReference>
<dbReference type="Proteomes" id="UP001651880">
    <property type="component" value="Unassembled WGS sequence"/>
</dbReference>
<evidence type="ECO:0000256" key="5">
    <source>
        <dbReference type="ARBA" id="ARBA00022898"/>
    </source>
</evidence>
<dbReference type="InterPro" id="IPR015421">
    <property type="entry name" value="PyrdxlP-dep_Trfase_major"/>
</dbReference>
<keyword evidence="5" id="KW-0663">Pyridoxal phosphate</keyword>
<evidence type="ECO:0000256" key="6">
    <source>
        <dbReference type="RuleBase" id="RU000481"/>
    </source>
</evidence>
<sequence length="401" mass="44392">MQLKISDKADKINPSLTLAIDSKLKQMISEGIKVYGFGAGEPDFDTPEYIRKAAIEAINTGFTRYTAAQGTLDLRKAICSKLERENRIKYNPNEIVVSSGAKHSLSNAFAAILNPGDEVVVPVPYWVSYTEIIKLNGGTPVLVNTKAENGFKMTKEELEGAITDKTKAVLLNTPNNPTGSVYGREDLRALAETALKNNIYIVSDEIYERLTYDNTEHISIASFSEDIRNITILINGMSKAYAMTGWRLGYAASNERVIKAMSSIQSHAVSHPCSITQYASTAALNGPQDEVKTMALEFEKRRDYMYQKINSIRYLNCQKPQGAFYVYVNISELMNRELSGVKINSSIDLALVLLEKANVAVIPGAAFGTDSYIRLSYATSMDTIVKGLDILEDFLDKNLKK</sequence>
<dbReference type="Pfam" id="PF00155">
    <property type="entry name" value="Aminotran_1_2"/>
    <property type="match status" value="1"/>
</dbReference>
<comment type="caution">
    <text evidence="8">The sequence shown here is derived from an EMBL/GenBank/DDBJ whole genome shotgun (WGS) entry which is preliminary data.</text>
</comment>
<dbReference type="RefSeq" id="WP_255227406.1">
    <property type="nucleotide sequence ID" value="NZ_JAJEKE010000007.1"/>
</dbReference>
<organism evidence="8 9">
    <name type="scientific">Lutispora saccharofermentans</name>
    <dbReference type="NCBI Taxonomy" id="3024236"/>
    <lineage>
        <taxon>Bacteria</taxon>
        <taxon>Bacillati</taxon>
        <taxon>Bacillota</taxon>
        <taxon>Clostridia</taxon>
        <taxon>Lutisporales</taxon>
        <taxon>Lutisporaceae</taxon>
        <taxon>Lutispora</taxon>
    </lineage>
</organism>
<dbReference type="GO" id="GO:0008483">
    <property type="term" value="F:transaminase activity"/>
    <property type="evidence" value="ECO:0007669"/>
    <property type="project" value="UniProtKB-KW"/>
</dbReference>
<evidence type="ECO:0000256" key="1">
    <source>
        <dbReference type="ARBA" id="ARBA00001933"/>
    </source>
</evidence>
<dbReference type="InterPro" id="IPR004839">
    <property type="entry name" value="Aminotransferase_I/II_large"/>
</dbReference>
<dbReference type="PROSITE" id="PS00105">
    <property type="entry name" value="AA_TRANSFER_CLASS_1"/>
    <property type="match status" value="1"/>
</dbReference>
<evidence type="ECO:0000256" key="2">
    <source>
        <dbReference type="ARBA" id="ARBA00007441"/>
    </source>
</evidence>
<dbReference type="PRINTS" id="PR00753">
    <property type="entry name" value="ACCSYNTHASE"/>
</dbReference>
<comment type="cofactor">
    <cofactor evidence="1 6">
        <name>pyridoxal 5'-phosphate</name>
        <dbReference type="ChEBI" id="CHEBI:597326"/>
    </cofactor>
</comment>
<evidence type="ECO:0000256" key="3">
    <source>
        <dbReference type="ARBA" id="ARBA00022576"/>
    </source>
</evidence>
<proteinExistence type="inferred from homology"/>
<accession>A0ABT1NH16</accession>
<evidence type="ECO:0000313" key="8">
    <source>
        <dbReference type="EMBL" id="MCQ1529894.1"/>
    </source>
</evidence>
<dbReference type="InterPro" id="IPR050596">
    <property type="entry name" value="AspAT/PAT-like"/>
</dbReference>
<dbReference type="EMBL" id="JAJEKE010000007">
    <property type="protein sequence ID" value="MCQ1529894.1"/>
    <property type="molecule type" value="Genomic_DNA"/>
</dbReference>
<dbReference type="SUPFAM" id="SSF53383">
    <property type="entry name" value="PLP-dependent transferases"/>
    <property type="match status" value="1"/>
</dbReference>
<dbReference type="InterPro" id="IPR004838">
    <property type="entry name" value="NHTrfase_class1_PyrdxlP-BS"/>
</dbReference>